<dbReference type="Proteomes" id="UP000046393">
    <property type="component" value="Unplaced"/>
</dbReference>
<evidence type="ECO:0000313" key="1">
    <source>
        <dbReference type="Proteomes" id="UP000046393"/>
    </source>
</evidence>
<name>A0A0N5AWQ7_9BILA</name>
<dbReference type="AlphaFoldDB" id="A0A0N5AWQ7"/>
<organism evidence="1 2">
    <name type="scientific">Syphacia muris</name>
    <dbReference type="NCBI Taxonomy" id="451379"/>
    <lineage>
        <taxon>Eukaryota</taxon>
        <taxon>Metazoa</taxon>
        <taxon>Ecdysozoa</taxon>
        <taxon>Nematoda</taxon>
        <taxon>Chromadorea</taxon>
        <taxon>Rhabditida</taxon>
        <taxon>Spirurina</taxon>
        <taxon>Oxyuridomorpha</taxon>
        <taxon>Oxyuroidea</taxon>
        <taxon>Oxyuridae</taxon>
        <taxon>Syphacia</taxon>
    </lineage>
</organism>
<proteinExistence type="predicted"/>
<reference evidence="2" key="1">
    <citation type="submission" date="2017-02" db="UniProtKB">
        <authorList>
            <consortium name="WormBaseParasite"/>
        </authorList>
    </citation>
    <scope>IDENTIFICATION</scope>
</reference>
<keyword evidence="1" id="KW-1185">Reference proteome</keyword>
<sequence length="142" mass="15699">MSVSVTTGAYSTMESEPHVMRKLTDRSNGYSLRRNRSPVTIKPRIQNINSPAPKADVSVEVHYAVPHTGKTIYNGHSISSRYPSAIPGPSSMTTQLLTNGNTTKHIKFEPTYQIQSNTSSSSNKYDTIQQTSDNHIIGNIYI</sequence>
<dbReference type="WBParaSite" id="SMUV_0000936701-mRNA-1">
    <property type="protein sequence ID" value="SMUV_0000936701-mRNA-1"/>
    <property type="gene ID" value="SMUV_0000936701"/>
</dbReference>
<accession>A0A0N5AWQ7</accession>
<evidence type="ECO:0000313" key="2">
    <source>
        <dbReference type="WBParaSite" id="SMUV_0000936701-mRNA-1"/>
    </source>
</evidence>
<protein>
    <submittedName>
        <fullName evidence="2">Zasp-like motif domain-containing protein</fullName>
    </submittedName>
</protein>